<sequence length="385" mass="42692">MSLPIQALELFAGIGGESLALKALGIHTIGYCEIDPFCQAVLQSNISRNRLHSAPIFPDVTVLKGSQFRDGGVDMIAGGFPCKGLSSLGSRKGLYGDHRSRLVTHVYRLIDELNPNYVFLENTPLIINDKNFAHLLKEFIGRDYKCAFVVLSASETGAQHQRNRWFFLAVKRHAPPLSLHKEGCKKLSNFFEQTPSSNTEPRRHKRAKCLCSAYGNTVVPAQAAKALWILNEELKLAATKKLKPTPLLSIERRYPTLALDSSTAVYQNMEYELPSSDCSGGGFNVSPPRNRGGSPTLQRMRKEFHSQCMPTPRTGVNCAVGGASMTKRTSRDPGSFLLASKETYSPKSIPSEEKKRQLAMSDEFWSVAMGFPKDWVGRPLKVLMK</sequence>
<keyword evidence="3" id="KW-0949">S-adenosyl-L-methionine</keyword>
<dbReference type="PANTHER" id="PTHR46098:SF1">
    <property type="entry name" value="TRNA (CYTOSINE(38)-C(5))-METHYLTRANSFERASE"/>
    <property type="match status" value="1"/>
</dbReference>
<evidence type="ECO:0000256" key="3">
    <source>
        <dbReference type="ARBA" id="ARBA00022691"/>
    </source>
</evidence>
<dbReference type="AlphaFoldDB" id="A0A6C0C2M2"/>
<evidence type="ECO:0008006" key="5">
    <source>
        <dbReference type="Google" id="ProtNLM"/>
    </source>
</evidence>
<evidence type="ECO:0000256" key="2">
    <source>
        <dbReference type="ARBA" id="ARBA00022679"/>
    </source>
</evidence>
<dbReference type="InterPro" id="IPR050750">
    <property type="entry name" value="C5-MTase"/>
</dbReference>
<evidence type="ECO:0000313" key="4">
    <source>
        <dbReference type="EMBL" id="QHS97908.1"/>
    </source>
</evidence>
<dbReference type="InterPro" id="IPR029063">
    <property type="entry name" value="SAM-dependent_MTases_sf"/>
</dbReference>
<dbReference type="PRINTS" id="PR00105">
    <property type="entry name" value="C5METTRFRASE"/>
</dbReference>
<accession>A0A6C0C2M2</accession>
<keyword evidence="2" id="KW-0808">Transferase</keyword>
<reference evidence="4" key="1">
    <citation type="journal article" date="2020" name="Nature">
        <title>Giant virus diversity and host interactions through global metagenomics.</title>
        <authorList>
            <person name="Schulz F."/>
            <person name="Roux S."/>
            <person name="Paez-Espino D."/>
            <person name="Jungbluth S."/>
            <person name="Walsh D.A."/>
            <person name="Denef V.J."/>
            <person name="McMahon K.D."/>
            <person name="Konstantinidis K.T."/>
            <person name="Eloe-Fadrosh E.A."/>
            <person name="Kyrpides N.C."/>
            <person name="Woyke T."/>
        </authorList>
    </citation>
    <scope>NUCLEOTIDE SEQUENCE</scope>
    <source>
        <strain evidence="4">GVMAG-M-3300020182-33</strain>
    </source>
</reference>
<dbReference type="PROSITE" id="PS51679">
    <property type="entry name" value="SAM_MT_C5"/>
    <property type="match status" value="1"/>
</dbReference>
<name>A0A6C0C2M2_9ZZZZ</name>
<dbReference type="InterPro" id="IPR001525">
    <property type="entry name" value="C5_MeTfrase"/>
</dbReference>
<dbReference type="PROSITE" id="PS00094">
    <property type="entry name" value="C5_MTASE_1"/>
    <property type="match status" value="1"/>
</dbReference>
<dbReference type="SUPFAM" id="SSF53335">
    <property type="entry name" value="S-adenosyl-L-methionine-dependent methyltransferases"/>
    <property type="match status" value="1"/>
</dbReference>
<dbReference type="InterPro" id="IPR018117">
    <property type="entry name" value="C5_DNA_meth_AS"/>
</dbReference>
<organism evidence="4">
    <name type="scientific">viral metagenome</name>
    <dbReference type="NCBI Taxonomy" id="1070528"/>
    <lineage>
        <taxon>unclassified sequences</taxon>
        <taxon>metagenomes</taxon>
        <taxon>organismal metagenomes</taxon>
    </lineage>
</organism>
<proteinExistence type="predicted"/>
<evidence type="ECO:0000256" key="1">
    <source>
        <dbReference type="ARBA" id="ARBA00022603"/>
    </source>
</evidence>
<dbReference type="GO" id="GO:0008168">
    <property type="term" value="F:methyltransferase activity"/>
    <property type="evidence" value="ECO:0007669"/>
    <property type="project" value="UniProtKB-KW"/>
</dbReference>
<dbReference type="GO" id="GO:0032259">
    <property type="term" value="P:methylation"/>
    <property type="evidence" value="ECO:0007669"/>
    <property type="project" value="UniProtKB-KW"/>
</dbReference>
<dbReference type="EMBL" id="MN739308">
    <property type="protein sequence ID" value="QHS97908.1"/>
    <property type="molecule type" value="Genomic_DNA"/>
</dbReference>
<dbReference type="PANTHER" id="PTHR46098">
    <property type="entry name" value="TRNA (CYTOSINE(38)-C(5))-METHYLTRANSFERASE"/>
    <property type="match status" value="1"/>
</dbReference>
<keyword evidence="1" id="KW-0489">Methyltransferase</keyword>
<dbReference type="Pfam" id="PF00145">
    <property type="entry name" value="DNA_methylase"/>
    <property type="match status" value="1"/>
</dbReference>
<dbReference type="Gene3D" id="3.40.50.150">
    <property type="entry name" value="Vaccinia Virus protein VP39"/>
    <property type="match status" value="1"/>
</dbReference>
<protein>
    <recommendedName>
        <fullName evidence="5">DNA (cytosine-5-)-methyltransferase</fullName>
    </recommendedName>
</protein>